<dbReference type="PROSITE" id="PS50085">
    <property type="entry name" value="RAPGAP"/>
    <property type="match status" value="1"/>
</dbReference>
<evidence type="ECO:0000313" key="14">
    <source>
        <dbReference type="Ensembl" id="ENSMLUP00000003872.2"/>
    </source>
</evidence>
<feature type="compositionally biased region" description="Low complexity" evidence="12">
    <location>
        <begin position="1082"/>
        <end position="1098"/>
    </location>
</feature>
<dbReference type="InterPro" id="IPR000331">
    <property type="entry name" value="Rap/Ran_GAP_dom"/>
</dbReference>
<dbReference type="GO" id="GO:0019902">
    <property type="term" value="F:phosphatase binding"/>
    <property type="evidence" value="ECO:0007669"/>
    <property type="project" value="Ensembl"/>
</dbReference>
<gene>
    <name evidence="14" type="primary">TSC2</name>
</gene>
<dbReference type="Pfam" id="PF02145">
    <property type="entry name" value="Rap_GAP"/>
    <property type="match status" value="1"/>
</dbReference>
<keyword evidence="5" id="KW-0832">Ubl conjugation</keyword>
<evidence type="ECO:0000256" key="12">
    <source>
        <dbReference type="SAM" id="MobiDB-lite"/>
    </source>
</evidence>
<dbReference type="GO" id="GO:1904263">
    <property type="term" value="P:positive regulation of TORC1 signaling"/>
    <property type="evidence" value="ECO:0007669"/>
    <property type="project" value="Ensembl"/>
</dbReference>
<proteinExistence type="predicted"/>
<evidence type="ECO:0000256" key="8">
    <source>
        <dbReference type="ARBA" id="ARBA00023765"/>
    </source>
</evidence>
<sequence>MAKPTSKDSGLKEKFKTLLGLGTSRPNPRSAEGKQTEFVITADILRELSVECGLNNRIRVIGQICEVAKTKKFEDHAVEALWKAVADLLQPERPPEARHAVLALLKAIVQGQGDRLGVLRALFFKVIKDYPSNEDLHERLEVFKALTDNGRHITYLEEELAEFVLQWMDIGLSSEFLLVLVNLVKFNSCYLDEYIASMVHMICLLCVQTVSSMDIEVSLQVLDAVVCYNCLPAESLPLFIVTLCRTINVKELCEPCWKLMRNLLGTHLGHSAIYNMCRIMEDRAYMEDAPLLRGAVFFVGMALWGAHRLHSLKNSPTSVLPSFYEAMTCPNEVVSYEIVLSITRLIKKYKRELQAVTWDILLNIIERLLQQLQSLESPELRAIVHDLLTTVEELCDQNEFHGSQERYFELIERCADQRPESSLLNLITYRAQSIHPAKVGWIHNLQLLMEKFFRSESRSAVRIKVLDVLSFVLLINRQFYEEELINTVVISQLSHIPEDRDHQVRKLATQLLVDLAEGCHTHHFNSLLDIIEKVIARSLSPPPELEERDMAAYSASLEDVKTAVLGLLVILQTKLYTLPASHAMRVYEMLVSHIQLHYKHSYTLPIASSIRLQAFDFLLLLRADSLHRLGLPTKDGVVRFSPYCLCDYMEVERGSEKKASGPLSPPTGLSGPASAGPAVRLGSLPYSLVFCVLLQCLKQETDWKVLKLVLSKLPESLRYKVLIFTSPCSVDQLSSALCSMLSGPKTLERLRGTPEGFSRTDLHLAVVPVLTALISYHNYLDKAKQREMVYCLEQGLIFRCASQCVVALAICSVEMPDIMIKALPILVVKLTHISATASMAIPLLEFLSTLARLPHLYRNFAAEQYASVFAISLPYTNPSKFNQYIVCLAHHVIAMWFIRCRLPFRKDFVPFITKGLRSNVLRSFDDTPEKDSFRARSTSLNERPKSLRIARPPKQGLNNSPPVKEFKESSAADAFRCRSISVSEHVVRSRIQTSLTSASLGSADENSMAQADDNLKNLHLELTETCLDMMARYVFSNFTAVPKRSPVGEFLLAGGRTKTWLVGNKLITVTTSVGTGTRSLLGLDSGELEGSPELSSDLSMHRRQTKEAPAKLESQAGQQVCLGARDRVRSMSGGHGLRIGALDTAASHFPGSPAFPGPQTAPASKPEKASASTQRPVQKEKTNLAAYVPLLTQGWAEILVRRPTGNTSWLMSLENPLSPFSSDINNMPLQELSNALMAAERFKERRDTALYKSLSVPAASSAKPSPPPRSNTVASFSPLYQSSCQGRLHRSISWADSAVVLEEGSPDEANLLPPELEDFEATLGPDRRCRHAEAYSRSSSTSSQEEKSFRAEELSAGGIPIERAVSSEAARPSVDLSFQPSQPLSKSSSSPELQTLQDILGDPGNKADVGRLSPEAKARSQSGILDGEGAAWSAPGEASRGPSHAEGPMPSSCPRSPSGLRPRGYTISDSAPSRRGKRVERDSFKSRAGASNAEKVPGINPSFVFLQLYHSPFFGDESNKPILLPNESFERSVQLLDQIPSYDTHKIAVLYVGEGQSNSELAILSNEHGSYRYTEFLTGLGKLIELKDCQPDKVYLGGLDVCGEDGQFTYCWHDDIMQAVFHIATLMPTKDVDKHRCDKKRHLGNDFVSIVYNDSGEDFKLGTIKGQFNFVHVIITPLDYECNLVSLQCRKDMEGLVDTSVAKIVSDRNLPFVARQMALHANMASQVHHSRSNPTDIYPSKWIARLRHIKRLRHRIREEAHYSNPSLPLMHPTGHAKAPAQAPAEPMPTYETGQRKRLISSVDDFTEFV</sequence>
<dbReference type="Gene3D" id="1.25.10.10">
    <property type="entry name" value="Leucine-rich Repeat Variant"/>
    <property type="match status" value="1"/>
</dbReference>
<dbReference type="GO" id="GO:0014069">
    <property type="term" value="C:postsynaptic density"/>
    <property type="evidence" value="ECO:0007669"/>
    <property type="project" value="Ensembl"/>
</dbReference>
<dbReference type="OMA" id="CDIMSAI"/>
<dbReference type="GO" id="GO:0043276">
    <property type="term" value="P:anoikis"/>
    <property type="evidence" value="ECO:0007669"/>
    <property type="project" value="Ensembl"/>
</dbReference>
<reference evidence="14" key="3">
    <citation type="submission" date="2025-09" db="UniProtKB">
        <authorList>
            <consortium name="Ensembl"/>
        </authorList>
    </citation>
    <scope>IDENTIFICATION</scope>
</reference>
<dbReference type="Ensembl" id="ENSMLUT00000004251.2">
    <property type="protein sequence ID" value="ENSMLUP00000003872.2"/>
    <property type="gene ID" value="ENSMLUG00000004241.2"/>
</dbReference>
<dbReference type="eggNOG" id="KOG3687">
    <property type="taxonomic scope" value="Eukaryota"/>
</dbReference>
<dbReference type="GO" id="GO:0031267">
    <property type="term" value="F:small GTPase binding"/>
    <property type="evidence" value="ECO:0007669"/>
    <property type="project" value="Ensembl"/>
</dbReference>
<evidence type="ECO:0000256" key="11">
    <source>
        <dbReference type="PROSITE-ProRule" id="PRU00165"/>
    </source>
</evidence>
<evidence type="ECO:0000256" key="1">
    <source>
        <dbReference type="ARBA" id="ARBA00004514"/>
    </source>
</evidence>
<dbReference type="GO" id="GO:0005634">
    <property type="term" value="C:nucleus"/>
    <property type="evidence" value="ECO:0007669"/>
    <property type="project" value="Ensembl"/>
</dbReference>
<keyword evidence="3" id="KW-0963">Cytoplasm</keyword>
<feature type="region of interest" description="Disordered" evidence="12">
    <location>
        <begin position="1323"/>
        <end position="1355"/>
    </location>
</feature>
<evidence type="ECO:0000256" key="5">
    <source>
        <dbReference type="ARBA" id="ARBA00022843"/>
    </source>
</evidence>
<keyword evidence="4" id="KW-0597">Phosphoprotein</keyword>
<dbReference type="GO" id="GO:0009267">
    <property type="term" value="P:cellular response to starvation"/>
    <property type="evidence" value="ECO:0007669"/>
    <property type="project" value="Ensembl"/>
</dbReference>
<feature type="compositionally biased region" description="Basic and acidic residues" evidence="12">
    <location>
        <begin position="1325"/>
        <end position="1334"/>
    </location>
</feature>
<dbReference type="GO" id="GO:0045947">
    <property type="term" value="P:negative regulation of translational initiation"/>
    <property type="evidence" value="ECO:0007669"/>
    <property type="project" value="Ensembl"/>
</dbReference>
<dbReference type="GO" id="GO:0051726">
    <property type="term" value="P:regulation of cell cycle"/>
    <property type="evidence" value="ECO:0007669"/>
    <property type="project" value="TreeGrafter"/>
</dbReference>
<organism evidence="14 15">
    <name type="scientific">Myotis lucifugus</name>
    <name type="common">Little brown bat</name>
    <dbReference type="NCBI Taxonomy" id="59463"/>
    <lineage>
        <taxon>Eukaryota</taxon>
        <taxon>Metazoa</taxon>
        <taxon>Chordata</taxon>
        <taxon>Craniata</taxon>
        <taxon>Vertebrata</taxon>
        <taxon>Euteleostomi</taxon>
        <taxon>Mammalia</taxon>
        <taxon>Eutheria</taxon>
        <taxon>Laurasiatheria</taxon>
        <taxon>Chiroptera</taxon>
        <taxon>Yangochiroptera</taxon>
        <taxon>Vespertilionidae</taxon>
        <taxon>Myotis</taxon>
    </lineage>
</organism>
<feature type="region of interest" description="Disordered" evidence="12">
    <location>
        <begin position="1372"/>
        <end position="1493"/>
    </location>
</feature>
<dbReference type="GO" id="GO:0038202">
    <property type="term" value="P:TORC1 signaling"/>
    <property type="evidence" value="ECO:0007669"/>
    <property type="project" value="Ensembl"/>
</dbReference>
<comment type="function">
    <text evidence="9">Catalytic component of the TSC-TBC complex, a multiprotein complex that acts as a negative regulator of the canonical mTORC1 complex, an evolutionarily conserved central nutrient sensor that stimulates anabolic reactions and macromolecule biosynthesis to promote cellular biomass generation and growth. Within the TSC-TBC complex, TSC2 acts as a GTPase-activating protein (GAP) for the small GTPase RHEB, a direct activator of the protein kinase activity of mTORC1. In absence of nutrients, the TSC-TBC complex inhibits mTORC1, thereby preventing phosphorylation of ribosomal protein S6 kinase (RPS6KB1 and RPS6KB2) and EIF4EBP1 (4E-BP1) by the mTORC1 signaling. The TSC-TBC complex is inactivated in response to nutrients, relieving inhibition of mTORC1. Involved in microtubule-mediated protein transport via its ability to regulate mTORC1 signaling. Also stimulates the intrinsic GTPase activity of the Ras-related proteins RAP1A and RAB5.</text>
</comment>
<dbReference type="STRING" id="59463.ENSMLUP00000003872"/>
<keyword evidence="15" id="KW-1185">Reference proteome</keyword>
<dbReference type="Proteomes" id="UP000001074">
    <property type="component" value="Unassembled WGS sequence"/>
</dbReference>
<dbReference type="GO" id="GO:0005794">
    <property type="term" value="C:Golgi apparatus"/>
    <property type="evidence" value="ECO:0007669"/>
    <property type="project" value="Ensembl"/>
</dbReference>
<dbReference type="GO" id="GO:1904262">
    <property type="term" value="P:negative regulation of TORC1 signaling"/>
    <property type="evidence" value="ECO:0007669"/>
    <property type="project" value="Ensembl"/>
</dbReference>
<dbReference type="Pfam" id="PF11864">
    <property type="entry name" value="DUF3384"/>
    <property type="match status" value="1"/>
</dbReference>
<reference evidence="14" key="2">
    <citation type="submission" date="2025-08" db="UniProtKB">
        <authorList>
            <consortium name="Ensembl"/>
        </authorList>
    </citation>
    <scope>IDENTIFICATION</scope>
</reference>
<feature type="compositionally biased region" description="Basic and acidic residues" evidence="12">
    <location>
        <begin position="1344"/>
        <end position="1353"/>
    </location>
</feature>
<dbReference type="FunCoup" id="G1P200">
    <property type="interactions" value="2115"/>
</dbReference>
<dbReference type="HOGENOM" id="CLU_001122_0_0_1"/>
<dbReference type="GeneTree" id="ENSGT00950000183139"/>
<dbReference type="InterPro" id="IPR027107">
    <property type="entry name" value="Tuberin/Ral-act_asu"/>
</dbReference>
<dbReference type="InterPro" id="IPR024584">
    <property type="entry name" value="Tuberin_N"/>
</dbReference>
<dbReference type="GO" id="GO:0033596">
    <property type="term" value="C:TSC1-TSC2 complex"/>
    <property type="evidence" value="ECO:0007669"/>
    <property type="project" value="Ensembl"/>
</dbReference>
<dbReference type="GO" id="GO:0051879">
    <property type="term" value="F:Hsp90 protein binding"/>
    <property type="evidence" value="ECO:0007669"/>
    <property type="project" value="Ensembl"/>
</dbReference>
<dbReference type="SUPFAM" id="SSF111347">
    <property type="entry name" value="Rap/Ran-GAP"/>
    <property type="match status" value="1"/>
</dbReference>
<dbReference type="InParanoid" id="G1P200"/>
<dbReference type="InterPro" id="IPR016024">
    <property type="entry name" value="ARM-type_fold"/>
</dbReference>
<evidence type="ECO:0000256" key="4">
    <source>
        <dbReference type="ARBA" id="ARBA00022553"/>
    </source>
</evidence>
<evidence type="ECO:0000256" key="7">
    <source>
        <dbReference type="ARBA" id="ARBA00023228"/>
    </source>
</evidence>
<dbReference type="PANTHER" id="PTHR10063:SF0">
    <property type="entry name" value="TUBERIN"/>
    <property type="match status" value="1"/>
</dbReference>
<comment type="subcellular location">
    <subcellularLocation>
        <location evidence="1">Cytoplasm</location>
        <location evidence="1">Cytosol</location>
    </subcellularLocation>
    <subcellularLocation>
        <location evidence="8">Lysosome membrane</location>
        <topology evidence="8">Peripheral membrane protein</topology>
    </subcellularLocation>
</comment>
<evidence type="ECO:0000256" key="2">
    <source>
        <dbReference type="ARBA" id="ARBA00022468"/>
    </source>
</evidence>
<keyword evidence="6" id="KW-0472">Membrane</keyword>
<dbReference type="InterPro" id="IPR003913">
    <property type="entry name" value="Tuberin"/>
</dbReference>
<feature type="region of interest" description="Disordered" evidence="12">
    <location>
        <begin position="1148"/>
        <end position="1180"/>
    </location>
</feature>
<dbReference type="EMBL" id="AAPE02041709">
    <property type="status" value="NOT_ANNOTATED_CDS"/>
    <property type="molecule type" value="Genomic_DNA"/>
</dbReference>
<dbReference type="GO" id="GO:0005765">
    <property type="term" value="C:lysosomal membrane"/>
    <property type="evidence" value="ECO:0007669"/>
    <property type="project" value="UniProtKB-SubCell"/>
</dbReference>
<name>G1P200_MYOLU</name>
<evidence type="ECO:0000256" key="10">
    <source>
        <dbReference type="ARBA" id="ARBA00070662"/>
    </source>
</evidence>
<dbReference type="PANTHER" id="PTHR10063">
    <property type="entry name" value="TUBERIN"/>
    <property type="match status" value="1"/>
</dbReference>
<evidence type="ECO:0000256" key="9">
    <source>
        <dbReference type="ARBA" id="ARBA00054764"/>
    </source>
</evidence>
<keyword evidence="2 11" id="KW-0343">GTPase activation</keyword>
<dbReference type="FunFam" id="3.40.50.11210:FF:000004">
    <property type="entry name" value="Tuberin isoform X3"/>
    <property type="match status" value="1"/>
</dbReference>
<evidence type="ECO:0000256" key="3">
    <source>
        <dbReference type="ARBA" id="ARBA00022490"/>
    </source>
</evidence>
<reference evidence="14 15" key="1">
    <citation type="journal article" date="2011" name="Nature">
        <title>A high-resolution map of human evolutionary constraint using 29 mammals.</title>
        <authorList>
            <person name="Lindblad-Toh K."/>
            <person name="Garber M."/>
            <person name="Zuk O."/>
            <person name="Lin M.F."/>
            <person name="Parker B.J."/>
            <person name="Washietl S."/>
            <person name="Kheradpour P."/>
            <person name="Ernst J."/>
            <person name="Jordan G."/>
            <person name="Mauceli E."/>
            <person name="Ward L.D."/>
            <person name="Lowe C.B."/>
            <person name="Holloway A.K."/>
            <person name="Clamp M."/>
            <person name="Gnerre S."/>
            <person name="Alfoldi J."/>
            <person name="Beal K."/>
            <person name="Chang J."/>
            <person name="Clawson H."/>
            <person name="Cuff J."/>
            <person name="Di Palma F."/>
            <person name="Fitzgerald S."/>
            <person name="Flicek P."/>
            <person name="Guttman M."/>
            <person name="Hubisz M.J."/>
            <person name="Jaffe D.B."/>
            <person name="Jungreis I."/>
            <person name="Kent W.J."/>
            <person name="Kostka D."/>
            <person name="Lara M."/>
            <person name="Martins A.L."/>
            <person name="Massingham T."/>
            <person name="Moltke I."/>
            <person name="Raney B.J."/>
            <person name="Rasmussen M.D."/>
            <person name="Robinson J."/>
            <person name="Stark A."/>
            <person name="Vilella A.J."/>
            <person name="Wen J."/>
            <person name="Xie X."/>
            <person name="Zody M.C."/>
            <person name="Baldwin J."/>
            <person name="Bloom T."/>
            <person name="Chin C.W."/>
            <person name="Heiman D."/>
            <person name="Nicol R."/>
            <person name="Nusbaum C."/>
            <person name="Young S."/>
            <person name="Wilkinson J."/>
            <person name="Worley K.C."/>
            <person name="Kovar C.L."/>
            <person name="Muzny D.M."/>
            <person name="Gibbs R.A."/>
            <person name="Cree A."/>
            <person name="Dihn H.H."/>
            <person name="Fowler G."/>
            <person name="Jhangiani S."/>
            <person name="Joshi V."/>
            <person name="Lee S."/>
            <person name="Lewis L.R."/>
            <person name="Nazareth L.V."/>
            <person name="Okwuonu G."/>
            <person name="Santibanez J."/>
            <person name="Warren W.C."/>
            <person name="Mardis E.R."/>
            <person name="Weinstock G.M."/>
            <person name="Wilson R.K."/>
            <person name="Delehaunty K."/>
            <person name="Dooling D."/>
            <person name="Fronik C."/>
            <person name="Fulton L."/>
            <person name="Fulton B."/>
            <person name="Graves T."/>
            <person name="Minx P."/>
            <person name="Sodergren E."/>
            <person name="Birney E."/>
            <person name="Margulies E.H."/>
            <person name="Herrero J."/>
            <person name="Green E.D."/>
            <person name="Haussler D."/>
            <person name="Siepel A."/>
            <person name="Goldman N."/>
            <person name="Pollard K.S."/>
            <person name="Pedersen J.S."/>
            <person name="Lander E.S."/>
            <person name="Kellis M."/>
        </authorList>
    </citation>
    <scope>NUCLEOTIDE SEQUENCE [LARGE SCALE GENOMIC DNA]</scope>
</reference>
<dbReference type="InterPro" id="IPR011989">
    <property type="entry name" value="ARM-like"/>
</dbReference>
<dbReference type="GO" id="GO:0045948">
    <property type="term" value="P:positive regulation of translational initiation"/>
    <property type="evidence" value="ECO:0007669"/>
    <property type="project" value="Ensembl"/>
</dbReference>
<dbReference type="SUPFAM" id="SSF48371">
    <property type="entry name" value="ARM repeat"/>
    <property type="match status" value="1"/>
</dbReference>
<dbReference type="PRINTS" id="PR01431">
    <property type="entry name" value="TUBERIN"/>
</dbReference>
<dbReference type="GO" id="GO:0042803">
    <property type="term" value="F:protein homodimerization activity"/>
    <property type="evidence" value="ECO:0007669"/>
    <property type="project" value="Ensembl"/>
</dbReference>
<dbReference type="Gene3D" id="3.40.50.11210">
    <property type="entry name" value="Rap/Ran-GAP"/>
    <property type="match status" value="1"/>
</dbReference>
<keyword evidence="7" id="KW-0458">Lysosome</keyword>
<accession>G1P200</accession>
<feature type="compositionally biased region" description="Low complexity" evidence="12">
    <location>
        <begin position="1376"/>
        <end position="1394"/>
    </location>
</feature>
<dbReference type="GO" id="GO:0051056">
    <property type="term" value="P:regulation of small GTPase mediated signal transduction"/>
    <property type="evidence" value="ECO:0007669"/>
    <property type="project" value="InterPro"/>
</dbReference>
<feature type="region of interest" description="Disordered" evidence="12">
    <location>
        <begin position="1082"/>
        <end position="1118"/>
    </location>
</feature>
<feature type="domain" description="Rap-GAP" evidence="13">
    <location>
        <begin position="1533"/>
        <end position="1760"/>
    </location>
</feature>
<evidence type="ECO:0000256" key="6">
    <source>
        <dbReference type="ARBA" id="ARBA00023136"/>
    </source>
</evidence>
<dbReference type="GO" id="GO:0048471">
    <property type="term" value="C:perinuclear region of cytoplasm"/>
    <property type="evidence" value="ECO:0007669"/>
    <property type="project" value="Ensembl"/>
</dbReference>
<feature type="region of interest" description="Disordered" evidence="12">
    <location>
        <begin position="928"/>
        <end position="965"/>
    </location>
</feature>
<dbReference type="Pfam" id="PF03542">
    <property type="entry name" value="Tuberin"/>
    <property type="match status" value="1"/>
</dbReference>
<dbReference type="GO" id="GO:0046627">
    <property type="term" value="P:negative regulation of insulin receptor signaling pathway"/>
    <property type="evidence" value="ECO:0007669"/>
    <property type="project" value="TreeGrafter"/>
</dbReference>
<dbReference type="GO" id="GO:0030178">
    <property type="term" value="P:negative regulation of Wnt signaling pathway"/>
    <property type="evidence" value="ECO:0007669"/>
    <property type="project" value="TreeGrafter"/>
</dbReference>
<dbReference type="InterPro" id="IPR018515">
    <property type="entry name" value="Tuberin-type_domain"/>
</dbReference>
<protein>
    <recommendedName>
        <fullName evidence="10">Tuberin</fullName>
    </recommendedName>
</protein>
<dbReference type="GO" id="GO:0051898">
    <property type="term" value="P:negative regulation of phosphatidylinositol 3-kinase/protein kinase B signal transduction"/>
    <property type="evidence" value="ECO:0007669"/>
    <property type="project" value="TreeGrafter"/>
</dbReference>
<dbReference type="GO" id="GO:0005096">
    <property type="term" value="F:GTPase activator activity"/>
    <property type="evidence" value="ECO:0007669"/>
    <property type="project" value="UniProtKB-UniRule"/>
</dbReference>
<evidence type="ECO:0000259" key="13">
    <source>
        <dbReference type="PROSITE" id="PS50085"/>
    </source>
</evidence>
<dbReference type="InterPro" id="IPR035974">
    <property type="entry name" value="Rap/Ran-GAP_sf"/>
</dbReference>
<feature type="region of interest" description="Disordered" evidence="12">
    <location>
        <begin position="1764"/>
        <end position="1794"/>
    </location>
</feature>
<feature type="compositionally biased region" description="Low complexity" evidence="12">
    <location>
        <begin position="1161"/>
        <end position="1172"/>
    </location>
</feature>
<dbReference type="GO" id="GO:0002181">
    <property type="term" value="P:cytoplasmic translation"/>
    <property type="evidence" value="ECO:0007669"/>
    <property type="project" value="Ensembl"/>
</dbReference>
<dbReference type="GO" id="GO:0016239">
    <property type="term" value="P:positive regulation of macroautophagy"/>
    <property type="evidence" value="ECO:0007669"/>
    <property type="project" value="Ensembl"/>
</dbReference>
<evidence type="ECO:0000313" key="15">
    <source>
        <dbReference type="Proteomes" id="UP000001074"/>
    </source>
</evidence>